<dbReference type="GO" id="GO:0008820">
    <property type="term" value="F:cobinamide phosphate guanylyltransferase activity"/>
    <property type="evidence" value="ECO:0007669"/>
    <property type="project" value="UniProtKB-EC"/>
</dbReference>
<dbReference type="PIRSF" id="PIRSF006135">
    <property type="entry name" value="CobU"/>
    <property type="match status" value="1"/>
</dbReference>
<evidence type="ECO:0000256" key="12">
    <source>
        <dbReference type="ARBA" id="ARBA00022741"/>
    </source>
</evidence>
<dbReference type="InterPro" id="IPR003203">
    <property type="entry name" value="CobU/CobP"/>
</dbReference>
<dbReference type="RefSeq" id="WP_079481501.1">
    <property type="nucleotide sequence ID" value="NZ_CBML010000006.1"/>
</dbReference>
<keyword evidence="10" id="KW-0169">Cobalamin biosynthesis</keyword>
<keyword evidence="15 19" id="KW-0342">GTP-binding</keyword>
<name>A0A1U6JJ50_9CLOT</name>
<feature type="binding site" evidence="19">
    <location>
        <position position="85"/>
    </location>
    <ligand>
        <name>GTP</name>
        <dbReference type="ChEBI" id="CHEBI:37565"/>
    </ligand>
</feature>
<dbReference type="AlphaFoldDB" id="A0A1U6JJ50"/>
<dbReference type="EMBL" id="LT799839">
    <property type="protein sequence ID" value="SLK20299.1"/>
    <property type="molecule type" value="Genomic_DNA"/>
</dbReference>
<comment type="catalytic activity">
    <reaction evidence="2">
        <text>adenosylcob(III)inamide phosphate + GTP + H(+) = adenosylcob(III)inamide-GDP + diphosphate</text>
        <dbReference type="Rhea" id="RHEA:22712"/>
        <dbReference type="ChEBI" id="CHEBI:15378"/>
        <dbReference type="ChEBI" id="CHEBI:33019"/>
        <dbReference type="ChEBI" id="CHEBI:37565"/>
        <dbReference type="ChEBI" id="CHEBI:58502"/>
        <dbReference type="ChEBI" id="CHEBI:60487"/>
        <dbReference type="EC" id="2.7.7.62"/>
    </reaction>
</comment>
<dbReference type="Pfam" id="PF02283">
    <property type="entry name" value="CobU"/>
    <property type="match status" value="1"/>
</dbReference>
<evidence type="ECO:0000256" key="17">
    <source>
        <dbReference type="ARBA" id="ARBA00030571"/>
    </source>
</evidence>
<dbReference type="PANTHER" id="PTHR34848:SF1">
    <property type="entry name" value="BIFUNCTIONAL ADENOSYLCOBALAMIN BIOSYNTHESIS PROTEIN COBU"/>
    <property type="match status" value="1"/>
</dbReference>
<evidence type="ECO:0000256" key="7">
    <source>
        <dbReference type="ARBA" id="ARBA00007490"/>
    </source>
</evidence>
<protein>
    <recommendedName>
        <fullName evidence="16">Adenosylcobinamide kinase</fullName>
        <ecNumber evidence="8">2.7.1.156</ecNumber>
        <ecNumber evidence="9">2.7.7.62</ecNumber>
    </recommendedName>
    <alternativeName>
        <fullName evidence="17">Adenosylcobinamide-phosphate guanylyltransferase</fullName>
    </alternativeName>
</protein>
<evidence type="ECO:0000256" key="4">
    <source>
        <dbReference type="ARBA" id="ARBA00003889"/>
    </source>
</evidence>
<dbReference type="GO" id="GO:0005524">
    <property type="term" value="F:ATP binding"/>
    <property type="evidence" value="ECO:0007669"/>
    <property type="project" value="UniProtKB-KW"/>
</dbReference>
<dbReference type="EC" id="2.7.7.62" evidence="9"/>
<keyword evidence="12 19" id="KW-0547">Nucleotide-binding</keyword>
<keyword evidence="13" id="KW-0418">Kinase</keyword>
<evidence type="ECO:0000256" key="15">
    <source>
        <dbReference type="ARBA" id="ARBA00023134"/>
    </source>
</evidence>
<reference evidence="21" key="1">
    <citation type="submission" date="2017-03" db="EMBL/GenBank/DDBJ databases">
        <authorList>
            <person name="Falquet L."/>
            <person name="Falquet L."/>
        </authorList>
    </citation>
    <scope>NUCLEOTIDE SEQUENCE [LARGE SCALE GENOMIC DNA]</scope>
</reference>
<evidence type="ECO:0000256" key="18">
    <source>
        <dbReference type="PIRSR" id="PIRSR006135-1"/>
    </source>
</evidence>
<dbReference type="GO" id="GO:0005525">
    <property type="term" value="F:GTP binding"/>
    <property type="evidence" value="ECO:0007669"/>
    <property type="project" value="UniProtKB-KW"/>
</dbReference>
<feature type="binding site" evidence="19">
    <location>
        <position position="64"/>
    </location>
    <ligand>
        <name>GTP</name>
        <dbReference type="ChEBI" id="CHEBI:37565"/>
    </ligand>
</feature>
<dbReference type="STRING" id="1351755.CCH01_18600"/>
<dbReference type="GO" id="GO:0043752">
    <property type="term" value="F:adenosylcobinamide kinase activity"/>
    <property type="evidence" value="ECO:0007669"/>
    <property type="project" value="UniProtKB-EC"/>
</dbReference>
<comment type="catalytic activity">
    <reaction evidence="1">
        <text>adenosylcob(III)inamide + ATP = adenosylcob(III)inamide phosphate + ADP + H(+)</text>
        <dbReference type="Rhea" id="RHEA:15769"/>
        <dbReference type="ChEBI" id="CHEBI:2480"/>
        <dbReference type="ChEBI" id="CHEBI:15378"/>
        <dbReference type="ChEBI" id="CHEBI:30616"/>
        <dbReference type="ChEBI" id="CHEBI:58502"/>
        <dbReference type="ChEBI" id="CHEBI:456216"/>
        <dbReference type="EC" id="2.7.1.156"/>
    </reaction>
</comment>
<dbReference type="GO" id="GO:0009236">
    <property type="term" value="P:cobalamin biosynthetic process"/>
    <property type="evidence" value="ECO:0007669"/>
    <property type="project" value="UniProtKB-UniPathway"/>
</dbReference>
<evidence type="ECO:0000256" key="5">
    <source>
        <dbReference type="ARBA" id="ARBA00004692"/>
    </source>
</evidence>
<comment type="pathway">
    <text evidence="5">Cofactor biosynthesis; adenosylcobalamin biosynthesis; adenosylcobalamin from cob(II)yrinate a,c-diamide: step 6/7.</text>
</comment>
<evidence type="ECO:0000256" key="13">
    <source>
        <dbReference type="ARBA" id="ARBA00022777"/>
    </source>
</evidence>
<organism evidence="20 21">
    <name type="scientific">Clostridium chauvoei JF4335</name>
    <dbReference type="NCBI Taxonomy" id="1351755"/>
    <lineage>
        <taxon>Bacteria</taxon>
        <taxon>Bacillati</taxon>
        <taxon>Bacillota</taxon>
        <taxon>Clostridia</taxon>
        <taxon>Eubacteriales</taxon>
        <taxon>Clostridiaceae</taxon>
        <taxon>Clostridium</taxon>
    </lineage>
</organism>
<accession>A0A1U6JJ50</accession>
<dbReference type="UniPathway" id="UPA00148">
    <property type="reaction ID" value="UER00236"/>
</dbReference>
<proteinExistence type="inferred from homology"/>
<evidence type="ECO:0000256" key="1">
    <source>
        <dbReference type="ARBA" id="ARBA00000312"/>
    </source>
</evidence>
<dbReference type="PANTHER" id="PTHR34848">
    <property type="match status" value="1"/>
</dbReference>
<comment type="pathway">
    <text evidence="6">Cofactor biosynthesis; adenosylcobalamin biosynthesis; adenosylcobalamin from cob(II)yrinate a,c-diamide: step 5/7.</text>
</comment>
<comment type="catalytic activity">
    <reaction evidence="3">
        <text>adenosylcob(III)inamide + GTP = adenosylcob(III)inamide phosphate + GDP + H(+)</text>
        <dbReference type="Rhea" id="RHEA:15765"/>
        <dbReference type="ChEBI" id="CHEBI:2480"/>
        <dbReference type="ChEBI" id="CHEBI:15378"/>
        <dbReference type="ChEBI" id="CHEBI:37565"/>
        <dbReference type="ChEBI" id="CHEBI:58189"/>
        <dbReference type="ChEBI" id="CHEBI:58502"/>
        <dbReference type="EC" id="2.7.1.156"/>
    </reaction>
</comment>
<evidence type="ECO:0000256" key="16">
    <source>
        <dbReference type="ARBA" id="ARBA00029570"/>
    </source>
</evidence>
<evidence type="ECO:0000256" key="10">
    <source>
        <dbReference type="ARBA" id="ARBA00022573"/>
    </source>
</evidence>
<evidence type="ECO:0000256" key="9">
    <source>
        <dbReference type="ARBA" id="ARBA00012523"/>
    </source>
</evidence>
<sequence length="183" mass="20972">MIFLIIGGAKSGKSMYGQNLAKALESNKGRLYYIATMNPYDLEDLKRIENHLKDRERYGFETIEKQRNIEEISTNINKEDTLFIDSITSLVTNEMFIKDKFIELVSNKIVKGLKDTVSKSKNTIIVSDYVFSDSIIYDSYTEAFRKELGYTNKEIAQLSDVVVECSYGNIIVHKGKDILKEIV</sequence>
<evidence type="ECO:0000256" key="11">
    <source>
        <dbReference type="ARBA" id="ARBA00022679"/>
    </source>
</evidence>
<evidence type="ECO:0000256" key="14">
    <source>
        <dbReference type="ARBA" id="ARBA00022840"/>
    </source>
</evidence>
<comment type="function">
    <text evidence="4">Catalyzes ATP-dependent phosphorylation of adenosylcobinamide and addition of GMP to adenosylcobinamide phosphate.</text>
</comment>
<keyword evidence="14" id="KW-0067">ATP-binding</keyword>
<evidence type="ECO:0000313" key="20">
    <source>
        <dbReference type="EMBL" id="SLK20299.1"/>
    </source>
</evidence>
<evidence type="ECO:0000256" key="19">
    <source>
        <dbReference type="PIRSR" id="PIRSR006135-2"/>
    </source>
</evidence>
<keyword evidence="21" id="KW-1185">Reference proteome</keyword>
<dbReference type="GeneID" id="66302175"/>
<evidence type="ECO:0000256" key="6">
    <source>
        <dbReference type="ARBA" id="ARBA00005159"/>
    </source>
</evidence>
<feature type="binding site" evidence="19">
    <location>
        <begin position="7"/>
        <end position="14"/>
    </location>
    <ligand>
        <name>GTP</name>
        <dbReference type="ChEBI" id="CHEBI:37565"/>
    </ligand>
</feature>
<evidence type="ECO:0000256" key="8">
    <source>
        <dbReference type="ARBA" id="ARBA00012016"/>
    </source>
</evidence>
<keyword evidence="11" id="KW-0808">Transferase</keyword>
<dbReference type="Gene3D" id="3.40.50.300">
    <property type="entry name" value="P-loop containing nucleotide triphosphate hydrolases"/>
    <property type="match status" value="1"/>
</dbReference>
<evidence type="ECO:0000313" key="21">
    <source>
        <dbReference type="Proteomes" id="UP000190476"/>
    </source>
</evidence>
<comment type="similarity">
    <text evidence="7">Belongs to the CobU/CobP family.</text>
</comment>
<dbReference type="Proteomes" id="UP000190476">
    <property type="component" value="Chromosome I"/>
</dbReference>
<evidence type="ECO:0000256" key="3">
    <source>
        <dbReference type="ARBA" id="ARBA00001522"/>
    </source>
</evidence>
<gene>
    <name evidence="20" type="ORF">CCH01_18600</name>
</gene>
<evidence type="ECO:0000256" key="2">
    <source>
        <dbReference type="ARBA" id="ARBA00000711"/>
    </source>
</evidence>
<feature type="active site" description="GMP-histidine intermediate" evidence="18">
    <location>
        <position position="51"/>
    </location>
</feature>
<dbReference type="EC" id="2.7.1.156" evidence="8"/>
<dbReference type="OrthoDB" id="9799422at2"/>
<dbReference type="SUPFAM" id="SSF52540">
    <property type="entry name" value="P-loop containing nucleoside triphosphate hydrolases"/>
    <property type="match status" value="1"/>
</dbReference>
<dbReference type="InterPro" id="IPR027417">
    <property type="entry name" value="P-loop_NTPase"/>
</dbReference>